<reference evidence="2 3" key="1">
    <citation type="submission" date="2024-10" db="EMBL/GenBank/DDBJ databases">
        <title>Aeromonas and Pseudomonas from the Cagarras Archipelago, Rio de Janeiro, Brazil.</title>
        <authorList>
            <person name="Canellas A.L.B."/>
            <person name="Laport M.S."/>
        </authorList>
    </citation>
    <scope>NUCLEOTIDE SEQUENCE [LARGE SCALE GENOMIC DNA]</scope>
    <source>
        <strain evidence="2 3">CPF-4</strain>
    </source>
</reference>
<evidence type="ECO:0000256" key="1">
    <source>
        <dbReference type="SAM" id="SignalP"/>
    </source>
</evidence>
<keyword evidence="3" id="KW-1185">Reference proteome</keyword>
<evidence type="ECO:0000313" key="2">
    <source>
        <dbReference type="EMBL" id="MFH6565072.1"/>
    </source>
</evidence>
<dbReference type="RefSeq" id="WP_321835771.1">
    <property type="nucleotide sequence ID" value="NZ_CAVMKE010000004.1"/>
</dbReference>
<name>A0ABW7LTU9_9PSED</name>
<organism evidence="2 3">
    <name type="scientific">Pseudomonas kulmbachensis</name>
    <dbReference type="NCBI Taxonomy" id="3043408"/>
    <lineage>
        <taxon>Bacteria</taxon>
        <taxon>Pseudomonadati</taxon>
        <taxon>Pseudomonadota</taxon>
        <taxon>Gammaproteobacteria</taxon>
        <taxon>Pseudomonadales</taxon>
        <taxon>Pseudomonadaceae</taxon>
        <taxon>Pseudomonas</taxon>
    </lineage>
</organism>
<accession>A0ABW7LTU9</accession>
<comment type="caution">
    <text evidence="2">The sequence shown here is derived from an EMBL/GenBank/DDBJ whole genome shotgun (WGS) entry which is preliminary data.</text>
</comment>
<proteinExistence type="predicted"/>
<dbReference type="EMBL" id="JBINXB010000003">
    <property type="protein sequence ID" value="MFH6565072.1"/>
    <property type="molecule type" value="Genomic_DNA"/>
</dbReference>
<evidence type="ECO:0000313" key="3">
    <source>
        <dbReference type="Proteomes" id="UP001609821"/>
    </source>
</evidence>
<feature type="chain" id="PRO_5046362967" evidence="1">
    <location>
        <begin position="22"/>
        <end position="64"/>
    </location>
</feature>
<sequence length="64" mass="6834">MNITRIFALAGVLLFSSAALAEGGGDRTFAKATQATDQVMEKYVANEVRNPTLVSSDSRVEADK</sequence>
<dbReference type="NCBIfam" id="NF041599">
    <property type="entry name" value="reg_PtrA_PA2808"/>
    <property type="match status" value="1"/>
</dbReference>
<protein>
    <submittedName>
        <fullName evidence="2">Co-regulatory protein PtrA N-terminal domain-containing protein</fullName>
    </submittedName>
</protein>
<dbReference type="Proteomes" id="UP001609821">
    <property type="component" value="Unassembled WGS sequence"/>
</dbReference>
<keyword evidence="1" id="KW-0732">Signal</keyword>
<feature type="signal peptide" evidence="1">
    <location>
        <begin position="1"/>
        <end position="21"/>
    </location>
</feature>
<gene>
    <name evidence="2" type="ORF">ACHMWK_03620</name>
</gene>